<feature type="transmembrane region" description="Helical" evidence="1">
    <location>
        <begin position="53"/>
        <end position="74"/>
    </location>
</feature>
<keyword evidence="1" id="KW-0812">Transmembrane</keyword>
<keyword evidence="1" id="KW-0472">Membrane</keyword>
<proteinExistence type="predicted"/>
<dbReference type="EMBL" id="SLWS01000005">
    <property type="protein sequence ID" value="TCO58523.1"/>
    <property type="molecule type" value="Genomic_DNA"/>
</dbReference>
<evidence type="ECO:0000313" key="4">
    <source>
        <dbReference type="Proteomes" id="UP000295680"/>
    </source>
</evidence>
<dbReference type="PIRSF" id="PIRSF026631">
    <property type="entry name" value="UCP026631"/>
    <property type="match status" value="1"/>
</dbReference>
<feature type="transmembrane region" description="Helical" evidence="1">
    <location>
        <begin position="26"/>
        <end position="47"/>
    </location>
</feature>
<feature type="transmembrane region" description="Helical" evidence="1">
    <location>
        <begin position="180"/>
        <end position="201"/>
    </location>
</feature>
<feature type="domain" description="YdbS-like PH" evidence="2">
    <location>
        <begin position="76"/>
        <end position="145"/>
    </location>
</feature>
<dbReference type="PANTHER" id="PTHR34473:SF2">
    <property type="entry name" value="UPF0699 TRANSMEMBRANE PROTEIN YDBT"/>
    <property type="match status" value="1"/>
</dbReference>
<feature type="transmembrane region" description="Helical" evidence="1">
    <location>
        <begin position="232"/>
        <end position="260"/>
    </location>
</feature>
<accession>A0A4R2JFK1</accession>
<dbReference type="AlphaFoldDB" id="A0A4R2JFK1"/>
<dbReference type="InterPro" id="IPR005182">
    <property type="entry name" value="YdbS-like_PH"/>
</dbReference>
<dbReference type="OrthoDB" id="4121259at2"/>
<dbReference type="Pfam" id="PF03703">
    <property type="entry name" value="bPH_2"/>
    <property type="match status" value="2"/>
</dbReference>
<protein>
    <submittedName>
        <fullName evidence="3">Putative membrane protein</fullName>
    </submittedName>
</protein>
<reference evidence="3 4" key="1">
    <citation type="submission" date="2019-03" db="EMBL/GenBank/DDBJ databases">
        <title>Genomic Encyclopedia of Type Strains, Phase IV (KMG-IV): sequencing the most valuable type-strain genomes for metagenomic binning, comparative biology and taxonomic classification.</title>
        <authorList>
            <person name="Goeker M."/>
        </authorList>
    </citation>
    <scope>NUCLEOTIDE SEQUENCE [LARGE SCALE GENOMIC DNA]</scope>
    <source>
        <strain evidence="3 4">DSM 45934</strain>
    </source>
</reference>
<name>A0A4R2JFK1_9PSEU</name>
<evidence type="ECO:0000313" key="3">
    <source>
        <dbReference type="EMBL" id="TCO58523.1"/>
    </source>
</evidence>
<feature type="domain" description="YdbS-like PH" evidence="2">
    <location>
        <begin position="421"/>
        <end position="481"/>
    </location>
</feature>
<feature type="transmembrane region" description="Helical" evidence="1">
    <location>
        <begin position="462"/>
        <end position="480"/>
    </location>
</feature>
<keyword evidence="1" id="KW-1133">Transmembrane helix</keyword>
<dbReference type="PANTHER" id="PTHR34473">
    <property type="entry name" value="UPF0699 TRANSMEMBRANE PROTEIN YDBS"/>
    <property type="match status" value="1"/>
</dbReference>
<keyword evidence="4" id="KW-1185">Reference proteome</keyword>
<evidence type="ECO:0000256" key="1">
    <source>
        <dbReference type="SAM" id="Phobius"/>
    </source>
</evidence>
<sequence>MSEVYEAAPPLAEITEDWQRLDRRTIFVAPLMPMLSVLGAVALIVVVRGWAKVSFWEPAITGGIAVALFIHSAWRWKTTRYRVTDTHVEMHSGVVTRKRRSVTRDRVRAVDISANVFHRVFGISVVTVGTGRHVSDAGDEIKLDSVSTVEVEHLRRMLMRRTTSGPLVQDGRLTKFTTEWLRYAPLTVIGFVAVLVAVGGLTQLGRTVGIKLWDTKFSHTIYDWYAREPLPLTILVTAAIVLVLSMILSVAVYAVIYWGFELTRRDGALHVQYGLLTKRSVAIEERRLRGVKVDEPLLLRAVGGAKVTAVATGLGKKKGEDEKWEVDANLLLPQAPHGEANRVVAEVLRVRPAPTEATLVKHPRAAARRLIMWSTLIFAVPAIVMGVLSAVDLTPDWIWEVLLVLVPVGVLYGIGEYHGLGHTLSGDFLVCREGVTPRVTVAVQRTGIVGWKIRQSFFQRRLRLITVGATVAAGSGAYYVRNANQDDGLSVADVAVPDLLAPFLERY</sequence>
<evidence type="ECO:0000259" key="2">
    <source>
        <dbReference type="Pfam" id="PF03703"/>
    </source>
</evidence>
<gene>
    <name evidence="3" type="ORF">EV192_105593</name>
</gene>
<dbReference type="RefSeq" id="WP_132119327.1">
    <property type="nucleotide sequence ID" value="NZ_SLWS01000005.1"/>
</dbReference>
<dbReference type="Proteomes" id="UP000295680">
    <property type="component" value="Unassembled WGS sequence"/>
</dbReference>
<comment type="caution">
    <text evidence="3">The sequence shown here is derived from an EMBL/GenBank/DDBJ whole genome shotgun (WGS) entry which is preliminary data.</text>
</comment>
<feature type="transmembrane region" description="Helical" evidence="1">
    <location>
        <begin position="397"/>
        <end position="415"/>
    </location>
</feature>
<dbReference type="InterPro" id="IPR014529">
    <property type="entry name" value="UCP026631"/>
</dbReference>
<feature type="transmembrane region" description="Helical" evidence="1">
    <location>
        <begin position="370"/>
        <end position="391"/>
    </location>
</feature>
<organism evidence="3 4">
    <name type="scientific">Actinocrispum wychmicini</name>
    <dbReference type="NCBI Taxonomy" id="1213861"/>
    <lineage>
        <taxon>Bacteria</taxon>
        <taxon>Bacillati</taxon>
        <taxon>Actinomycetota</taxon>
        <taxon>Actinomycetes</taxon>
        <taxon>Pseudonocardiales</taxon>
        <taxon>Pseudonocardiaceae</taxon>
        <taxon>Actinocrispum</taxon>
    </lineage>
</organism>